<evidence type="ECO:0000256" key="1">
    <source>
        <dbReference type="SAM" id="MobiDB-lite"/>
    </source>
</evidence>
<dbReference type="EMBL" id="PDXD01000030">
    <property type="protein sequence ID" value="RYN71712.1"/>
    <property type="molecule type" value="Genomic_DNA"/>
</dbReference>
<accession>A0A4Q4N7B8</accession>
<evidence type="ECO:0000313" key="4">
    <source>
        <dbReference type="Proteomes" id="UP000291422"/>
    </source>
</evidence>
<protein>
    <submittedName>
        <fullName evidence="3">Uncharacterized protein</fullName>
    </submittedName>
</protein>
<sequence length="827" mass="92813">MTDGKPWEETVQVSQKTKGRRFSHKTLDRRATVSSQQTPAHESHSTSHRQPLELKGFKFNLTEDKILEEATLHNNYVYVDKSRLTGLPQFDSISTYDVKDEDHEKLLRLEIKNLIKAAELEGPYLFNSAGRLKLCNAASYEELSALGRRISLDISVIALDNATMVIENRPKGNLVSMAVGSIKHPYVRLRREYIMGEKNRSTDPEPAEVSEASRSLYFALVDFVTGSIARLLIRTASSSYWGSQTLGLLARLAVKLKFLSKSSREYAHSAIRRVEDTIHSFQQSDENRTTIVIQEHVEGKGVEEKHLQMDNDLIPDELYFSEGFVRRGMLHGLFQAAISSLLQDPTRQRTPGDFRHHVVAYETGFNRSLVIVSEDRDGYVTTASAVALTKTCCRALTLVKENIENLHSMERPPSSSVHTDSATESCKISLNWAVKPQDNTKLPGDNMKWPHGLETQRVDSIVSVMVPLALSTPHVASVIEDLVKFSMADSTRKTDEPMRRFKHYPIEASCSVQTSINARMQKNTRKQDPDTVSINHSDLIGKLKAGGKIDSEWIEAITTDGTSNSARPHLPVPLQELARYNKEIEKMEEWVLATTNVTVRCKRFVFFILCFCAIMITGALLLPFFVKNKLPGVDPFQITTFTWLVAGVVLIVAKGRYVKEWPWHDFVHGRVVCESVSDLADVTGVDKQIILMKLLHNERSTALVTRGPYNGMFDRKSEGSSEGFAIDEPVQLSTMLASGFVILKVISYHGEHLICLDARKGNDLDYANSEASVSMKYLSCLEMSNGEAEEFVSRRPNRTSKTVLHLSENSIGWHKMVGLFVGDAVFG</sequence>
<comment type="caution">
    <text evidence="3">The sequence shown here is derived from an EMBL/GenBank/DDBJ whole genome shotgun (WGS) entry which is preliminary data.</text>
</comment>
<organism evidence="3 4">
    <name type="scientific">Alternaria alternata</name>
    <name type="common">Alternaria rot fungus</name>
    <name type="synonym">Torula alternata</name>
    <dbReference type="NCBI Taxonomy" id="5599"/>
    <lineage>
        <taxon>Eukaryota</taxon>
        <taxon>Fungi</taxon>
        <taxon>Dikarya</taxon>
        <taxon>Ascomycota</taxon>
        <taxon>Pezizomycotina</taxon>
        <taxon>Dothideomycetes</taxon>
        <taxon>Pleosporomycetidae</taxon>
        <taxon>Pleosporales</taxon>
        <taxon>Pleosporineae</taxon>
        <taxon>Pleosporaceae</taxon>
        <taxon>Alternaria</taxon>
        <taxon>Alternaria sect. Alternaria</taxon>
        <taxon>Alternaria alternata complex</taxon>
    </lineage>
</organism>
<keyword evidence="2" id="KW-1133">Transmembrane helix</keyword>
<evidence type="ECO:0000313" key="3">
    <source>
        <dbReference type="EMBL" id="RYN71712.1"/>
    </source>
</evidence>
<feature type="compositionally biased region" description="Basic and acidic residues" evidence="1">
    <location>
        <begin position="41"/>
        <end position="50"/>
    </location>
</feature>
<reference evidence="4" key="1">
    <citation type="journal article" date="2019" name="bioRxiv">
        <title>Genomics, evolutionary history and diagnostics of the Alternaria alternata species group including apple and Asian pear pathotypes.</title>
        <authorList>
            <person name="Armitage A.D."/>
            <person name="Cockerton H.M."/>
            <person name="Sreenivasaprasad S."/>
            <person name="Woodhall J.W."/>
            <person name="Lane C.R."/>
            <person name="Harrison R.J."/>
            <person name="Clarkson J.P."/>
        </authorList>
    </citation>
    <scope>NUCLEOTIDE SEQUENCE [LARGE SCALE GENOMIC DNA]</scope>
    <source>
        <strain evidence="4">FERA 1177</strain>
    </source>
</reference>
<evidence type="ECO:0000256" key="2">
    <source>
        <dbReference type="SAM" id="Phobius"/>
    </source>
</evidence>
<gene>
    <name evidence="3" type="ORF">AA0117_g9289</name>
</gene>
<keyword evidence="2" id="KW-0812">Transmembrane</keyword>
<feature type="transmembrane region" description="Helical" evidence="2">
    <location>
        <begin position="604"/>
        <end position="624"/>
    </location>
</feature>
<dbReference type="Proteomes" id="UP000291422">
    <property type="component" value="Unassembled WGS sequence"/>
</dbReference>
<name>A0A4Q4N7B8_ALTAL</name>
<proteinExistence type="predicted"/>
<keyword evidence="2" id="KW-0472">Membrane</keyword>
<dbReference type="AlphaFoldDB" id="A0A4Q4N7B8"/>
<feature type="transmembrane region" description="Helical" evidence="2">
    <location>
        <begin position="636"/>
        <end position="653"/>
    </location>
</feature>
<feature type="region of interest" description="Disordered" evidence="1">
    <location>
        <begin position="1"/>
        <end position="50"/>
    </location>
</feature>